<reference evidence="1 2" key="1">
    <citation type="submission" date="2020-10" db="EMBL/GenBank/DDBJ databases">
        <title>Wide distribution of Phycisphaera-like planctomycetes from WD2101 soil group in peatlands and genome analysis of the first cultivated representative.</title>
        <authorList>
            <person name="Dedysh S.N."/>
            <person name="Beletsky A.V."/>
            <person name="Ivanova A."/>
            <person name="Kulichevskaya I.S."/>
            <person name="Suzina N.E."/>
            <person name="Philippov D.A."/>
            <person name="Rakitin A.L."/>
            <person name="Mardanov A.V."/>
            <person name="Ravin N.V."/>
        </authorList>
    </citation>
    <scope>NUCLEOTIDE SEQUENCE [LARGE SCALE GENOMIC DNA]</scope>
    <source>
        <strain evidence="1 2">M1803</strain>
    </source>
</reference>
<proteinExistence type="predicted"/>
<dbReference type="Gene3D" id="1.10.10.10">
    <property type="entry name" value="Winged helix-like DNA-binding domain superfamily/Winged helix DNA-binding domain"/>
    <property type="match status" value="1"/>
</dbReference>
<keyword evidence="2" id="KW-1185">Reference proteome</keyword>
<dbReference type="RefSeq" id="WP_206292502.1">
    <property type="nucleotide sequence ID" value="NZ_CP063458.1"/>
</dbReference>
<dbReference type="KEGG" id="hbs:IPV69_25235"/>
<accession>A0A7M2WXC1</accession>
<dbReference type="Pfam" id="PF11625">
    <property type="entry name" value="DUF3253"/>
    <property type="match status" value="1"/>
</dbReference>
<evidence type="ECO:0000313" key="1">
    <source>
        <dbReference type="EMBL" id="QOV89461.1"/>
    </source>
</evidence>
<evidence type="ECO:0000313" key="2">
    <source>
        <dbReference type="Proteomes" id="UP000593765"/>
    </source>
</evidence>
<dbReference type="PANTHER" id="PTHR37463:SF1">
    <property type="entry name" value="DUF2256 DOMAIN-CONTAINING PROTEIN"/>
    <property type="match status" value="1"/>
</dbReference>
<dbReference type="EMBL" id="CP063458">
    <property type="protein sequence ID" value="QOV89461.1"/>
    <property type="molecule type" value="Genomic_DNA"/>
</dbReference>
<dbReference type="InterPro" id="IPR036390">
    <property type="entry name" value="WH_DNA-bd_sf"/>
</dbReference>
<organism evidence="1 2">
    <name type="scientific">Humisphaera borealis</name>
    <dbReference type="NCBI Taxonomy" id="2807512"/>
    <lineage>
        <taxon>Bacteria</taxon>
        <taxon>Pseudomonadati</taxon>
        <taxon>Planctomycetota</taxon>
        <taxon>Phycisphaerae</taxon>
        <taxon>Tepidisphaerales</taxon>
        <taxon>Tepidisphaeraceae</taxon>
        <taxon>Humisphaera</taxon>
    </lineage>
</organism>
<dbReference type="Pfam" id="PF10013">
    <property type="entry name" value="DUF2256"/>
    <property type="match status" value="1"/>
</dbReference>
<dbReference type="InterPro" id="IPR017136">
    <property type="entry name" value="UCP037205"/>
</dbReference>
<dbReference type="InterPro" id="IPR036388">
    <property type="entry name" value="WH-like_DNA-bd_sf"/>
</dbReference>
<dbReference type="AlphaFoldDB" id="A0A7M2WXC1"/>
<protein>
    <submittedName>
        <fullName evidence="1">DUF2256 and DUF3253 domain-containing protein</fullName>
    </submittedName>
</protein>
<gene>
    <name evidence="1" type="ORF">IPV69_25235</name>
</gene>
<dbReference type="PANTHER" id="PTHR37463">
    <property type="entry name" value="GSL3115 PROTEIN"/>
    <property type="match status" value="1"/>
</dbReference>
<dbReference type="InterPro" id="IPR021660">
    <property type="entry name" value="DUF3253"/>
</dbReference>
<dbReference type="SUPFAM" id="SSF46785">
    <property type="entry name" value="Winged helix' DNA-binding domain"/>
    <property type="match status" value="1"/>
</dbReference>
<name>A0A7M2WXC1_9BACT</name>
<dbReference type="Proteomes" id="UP000593765">
    <property type="component" value="Chromosome"/>
</dbReference>
<sequence length="128" mass="14398">MANPSRETLPEKACVACGRRITWRKKWARDWGGVKYCSDACRRRGVGEVDLKLERALLDLLACRTVGATVCPSEAARLVDPAGWRELMEDARRAARRLVDRGLVDITQRGRVVDLSAAKGPIRVRLRR</sequence>